<dbReference type="PROSITE" id="PS00108">
    <property type="entry name" value="PROTEIN_KINASE_ST"/>
    <property type="match status" value="1"/>
</dbReference>
<dbReference type="Gene3D" id="3.30.200.20">
    <property type="entry name" value="Phosphorylase Kinase, domain 1"/>
    <property type="match status" value="1"/>
</dbReference>
<dbReference type="InterPro" id="IPR017441">
    <property type="entry name" value="Protein_kinase_ATP_BS"/>
</dbReference>
<comment type="similarity">
    <text evidence="1">Belongs to the protein kinase superfamily. CMGC Ser/Thr protein kinase family. MNB/DYRK subfamily.</text>
</comment>
<proteinExistence type="inferred from homology"/>
<feature type="compositionally biased region" description="Basic residues" evidence="12">
    <location>
        <begin position="241"/>
        <end position="251"/>
    </location>
</feature>
<dbReference type="Pfam" id="PF00069">
    <property type="entry name" value="Pkinase"/>
    <property type="match status" value="1"/>
</dbReference>
<feature type="domain" description="Protein kinase" evidence="13">
    <location>
        <begin position="391"/>
        <end position="687"/>
    </location>
</feature>
<dbReference type="InterPro" id="IPR000719">
    <property type="entry name" value="Prot_kinase_dom"/>
</dbReference>
<feature type="binding site" evidence="11">
    <location>
        <position position="420"/>
    </location>
    <ligand>
        <name>ATP</name>
        <dbReference type="ChEBI" id="CHEBI:30616"/>
    </ligand>
</feature>
<keyword evidence="5 11" id="KW-0547">Nucleotide-binding</keyword>
<dbReference type="Gene3D" id="3.30.10.30">
    <property type="entry name" value="DYRK"/>
    <property type="match status" value="1"/>
</dbReference>
<keyword evidence="7 11" id="KW-0067">ATP-binding</keyword>
<feature type="compositionally biased region" description="Low complexity" evidence="12">
    <location>
        <begin position="83"/>
        <end position="97"/>
    </location>
</feature>
<feature type="compositionally biased region" description="Basic and acidic residues" evidence="12">
    <location>
        <begin position="261"/>
        <end position="279"/>
    </location>
</feature>
<dbReference type="GO" id="GO:0004674">
    <property type="term" value="F:protein serine/threonine kinase activity"/>
    <property type="evidence" value="ECO:0007669"/>
    <property type="project" value="UniProtKB-KW"/>
</dbReference>
<evidence type="ECO:0000313" key="14">
    <source>
        <dbReference type="EMBL" id="CAF2171284.1"/>
    </source>
</evidence>
<dbReference type="InterPro" id="IPR042521">
    <property type="entry name" value="DYRK"/>
</dbReference>
<organism evidence="14 15">
    <name type="scientific">Rotaria magnacalcarata</name>
    <dbReference type="NCBI Taxonomy" id="392030"/>
    <lineage>
        <taxon>Eukaryota</taxon>
        <taxon>Metazoa</taxon>
        <taxon>Spiralia</taxon>
        <taxon>Gnathifera</taxon>
        <taxon>Rotifera</taxon>
        <taxon>Eurotatoria</taxon>
        <taxon>Bdelloidea</taxon>
        <taxon>Philodinida</taxon>
        <taxon>Philodinidae</taxon>
        <taxon>Rotaria</taxon>
    </lineage>
</organism>
<dbReference type="EC" id="2.7.12.1" evidence="2"/>
<accession>A0A816YU52</accession>
<comment type="caution">
    <text evidence="14">The sequence shown here is derived from an EMBL/GenBank/DDBJ whole genome shotgun (WGS) entry which is preliminary data.</text>
</comment>
<sequence length="757" mass="86780">MSSESMINVEHRQTISNLFHKFIRMTVKQNNLNKKYKKKQTTANIQQINHFYSSSTKTKQNCLVQSLATSSIDQKKFISNIHFSNSSNTSNQNSSYSYRDNNQEDNFHDQSNNGSTGYGSGPNASGVDLRDMENSFGDIGLSITSKPLAKVQKFSVQTVLNGSFPRKFSVQTVLNGSFPRVGDKQQQQQQQQQHTQQLTNGNRSVKSYNILNNDSSLPFLNDSVGSGGTSARLHQTIVHHSHNNSNHHHHGGAAAVTARSLRREKTREGSLKSSSKDTDITNNHNLYHHHNTSASSIISSSHQFSRSRSFFNNNSTDNINKMPSFPMKPSEALSYYGDKLTEFEKNEIFDFNEIYFLGLEAEKISATNVKDYDDENGSYMKMSKDHICYRFEILETLGKGSFGLVLRCYDHKKKETVALKIIRNKKRFQQQGLVEVNILTHLKTLDSDNSLNIVHVKEHFYFRSHLCITFELLGINLYELIKKNNYQGFSVHLVRRFANSLLQCLRVMFREKIIHCDLKPENILLRQKGSSSIKVIDFGSGCFQAQRIYTYIQSRFYRAPEIILGIPYTPAIDMWSFGCILVELFTGYPIFPGENEQEQLSMIMEVIDLPPNHVLEQGTRRKLFFDSKGIPRSVTTKTLKKRRPASRPLGQILRTTDQNFIDFIRRCFEWDPVERLTPEEGLRHPWIIETKLKQRTSRESKNKYRTKKDENISTVNADSYFSLNETTGNEENIPNDDDKQTLTNAASITILPRISNQ</sequence>
<feature type="region of interest" description="Disordered" evidence="12">
    <location>
        <begin position="83"/>
        <end position="131"/>
    </location>
</feature>
<keyword evidence="6" id="KW-0418">Kinase</keyword>
<dbReference type="SMART" id="SM00220">
    <property type="entry name" value="S_TKc"/>
    <property type="match status" value="1"/>
</dbReference>
<comment type="catalytic activity">
    <reaction evidence="8">
        <text>L-seryl-[protein] + ATP = O-phospho-L-seryl-[protein] + ADP + H(+)</text>
        <dbReference type="Rhea" id="RHEA:17989"/>
        <dbReference type="Rhea" id="RHEA-COMP:9863"/>
        <dbReference type="Rhea" id="RHEA-COMP:11604"/>
        <dbReference type="ChEBI" id="CHEBI:15378"/>
        <dbReference type="ChEBI" id="CHEBI:29999"/>
        <dbReference type="ChEBI" id="CHEBI:30616"/>
        <dbReference type="ChEBI" id="CHEBI:83421"/>
        <dbReference type="ChEBI" id="CHEBI:456216"/>
        <dbReference type="EC" id="2.7.12.1"/>
    </reaction>
</comment>
<keyword evidence="3" id="KW-0723">Serine/threonine-protein kinase</keyword>
<evidence type="ECO:0000259" key="13">
    <source>
        <dbReference type="PROSITE" id="PS50011"/>
    </source>
</evidence>
<dbReference type="SUPFAM" id="SSF56112">
    <property type="entry name" value="Protein kinase-like (PK-like)"/>
    <property type="match status" value="1"/>
</dbReference>
<dbReference type="InterPro" id="IPR011009">
    <property type="entry name" value="Kinase-like_dom_sf"/>
</dbReference>
<dbReference type="PANTHER" id="PTHR24058">
    <property type="entry name" value="DUAL SPECIFICITY PROTEIN KINASE"/>
    <property type="match status" value="1"/>
</dbReference>
<evidence type="ECO:0000256" key="8">
    <source>
        <dbReference type="ARBA" id="ARBA00049003"/>
    </source>
</evidence>
<feature type="region of interest" description="Disordered" evidence="12">
    <location>
        <begin position="241"/>
        <end position="284"/>
    </location>
</feature>
<dbReference type="EMBL" id="CAJNRE010018623">
    <property type="protein sequence ID" value="CAF2171284.1"/>
    <property type="molecule type" value="Genomic_DNA"/>
</dbReference>
<feature type="compositionally biased region" description="Low complexity" evidence="12">
    <location>
        <begin position="185"/>
        <end position="197"/>
    </location>
</feature>
<dbReference type="AlphaFoldDB" id="A0A816YU52"/>
<gene>
    <name evidence="14" type="ORF">MBJ925_LOCUS33828</name>
</gene>
<evidence type="ECO:0000256" key="6">
    <source>
        <dbReference type="ARBA" id="ARBA00022777"/>
    </source>
</evidence>
<dbReference type="GO" id="GO:0005634">
    <property type="term" value="C:nucleus"/>
    <property type="evidence" value="ECO:0007669"/>
    <property type="project" value="TreeGrafter"/>
</dbReference>
<dbReference type="PROSITE" id="PS00107">
    <property type="entry name" value="PROTEIN_KINASE_ATP"/>
    <property type="match status" value="1"/>
</dbReference>
<keyword evidence="4" id="KW-0808">Transferase</keyword>
<evidence type="ECO:0000256" key="10">
    <source>
        <dbReference type="ARBA" id="ARBA00051680"/>
    </source>
</evidence>
<reference evidence="14" key="1">
    <citation type="submission" date="2021-02" db="EMBL/GenBank/DDBJ databases">
        <authorList>
            <person name="Nowell W R."/>
        </authorList>
    </citation>
    <scope>NUCLEOTIDE SEQUENCE</scope>
</reference>
<dbReference type="PANTHER" id="PTHR24058:SF22">
    <property type="entry name" value="DUAL SPECIFICITY TYROSINE-PHOSPHORYLATION-REGULATED KINASE 4"/>
    <property type="match status" value="1"/>
</dbReference>
<protein>
    <recommendedName>
        <fullName evidence="2">dual-specificity kinase</fullName>
        <ecNumber evidence="2">2.7.12.1</ecNumber>
    </recommendedName>
</protein>
<dbReference type="FunFam" id="1.10.510.10:FF:000112">
    <property type="entry name" value="Putative dual specificity tyrosine-phosphorylation-regulated kinase 2"/>
    <property type="match status" value="1"/>
</dbReference>
<dbReference type="PROSITE" id="PS50011">
    <property type="entry name" value="PROTEIN_KINASE_DOM"/>
    <property type="match status" value="1"/>
</dbReference>
<evidence type="ECO:0000256" key="11">
    <source>
        <dbReference type="PROSITE-ProRule" id="PRU10141"/>
    </source>
</evidence>
<evidence type="ECO:0000256" key="1">
    <source>
        <dbReference type="ARBA" id="ARBA00008867"/>
    </source>
</evidence>
<dbReference type="Gene3D" id="1.10.510.10">
    <property type="entry name" value="Transferase(Phosphotransferase) domain 1"/>
    <property type="match status" value="1"/>
</dbReference>
<dbReference type="GO" id="GO:0005737">
    <property type="term" value="C:cytoplasm"/>
    <property type="evidence" value="ECO:0007669"/>
    <property type="project" value="TreeGrafter"/>
</dbReference>
<dbReference type="GO" id="GO:0005856">
    <property type="term" value="C:cytoskeleton"/>
    <property type="evidence" value="ECO:0007669"/>
    <property type="project" value="TreeGrafter"/>
</dbReference>
<dbReference type="Proteomes" id="UP000663824">
    <property type="component" value="Unassembled WGS sequence"/>
</dbReference>
<evidence type="ECO:0000256" key="9">
    <source>
        <dbReference type="ARBA" id="ARBA00049308"/>
    </source>
</evidence>
<evidence type="ECO:0000256" key="12">
    <source>
        <dbReference type="SAM" id="MobiDB-lite"/>
    </source>
</evidence>
<evidence type="ECO:0000256" key="2">
    <source>
        <dbReference type="ARBA" id="ARBA00013203"/>
    </source>
</evidence>
<name>A0A816YU52_9BILA</name>
<evidence type="ECO:0000256" key="4">
    <source>
        <dbReference type="ARBA" id="ARBA00022679"/>
    </source>
</evidence>
<comment type="catalytic activity">
    <reaction evidence="10">
        <text>L-tyrosyl-[protein] + ATP = O-phospho-L-tyrosyl-[protein] + ADP + H(+)</text>
        <dbReference type="Rhea" id="RHEA:10596"/>
        <dbReference type="Rhea" id="RHEA-COMP:10136"/>
        <dbReference type="Rhea" id="RHEA-COMP:20101"/>
        <dbReference type="ChEBI" id="CHEBI:15378"/>
        <dbReference type="ChEBI" id="CHEBI:30616"/>
        <dbReference type="ChEBI" id="CHEBI:46858"/>
        <dbReference type="ChEBI" id="CHEBI:61978"/>
        <dbReference type="ChEBI" id="CHEBI:456216"/>
        <dbReference type="EC" id="2.7.12.1"/>
    </reaction>
</comment>
<dbReference type="InterPro" id="IPR050494">
    <property type="entry name" value="Ser_Thr_dual-spec_kinase"/>
</dbReference>
<evidence type="ECO:0000313" key="15">
    <source>
        <dbReference type="Proteomes" id="UP000663824"/>
    </source>
</evidence>
<evidence type="ECO:0000256" key="5">
    <source>
        <dbReference type="ARBA" id="ARBA00022741"/>
    </source>
</evidence>
<evidence type="ECO:0000256" key="7">
    <source>
        <dbReference type="ARBA" id="ARBA00022840"/>
    </source>
</evidence>
<dbReference type="GO" id="GO:0004712">
    <property type="term" value="F:protein serine/threonine/tyrosine kinase activity"/>
    <property type="evidence" value="ECO:0007669"/>
    <property type="project" value="UniProtKB-EC"/>
</dbReference>
<dbReference type="InterPro" id="IPR008271">
    <property type="entry name" value="Ser/Thr_kinase_AS"/>
</dbReference>
<feature type="region of interest" description="Disordered" evidence="12">
    <location>
        <begin position="180"/>
        <end position="203"/>
    </location>
</feature>
<comment type="catalytic activity">
    <reaction evidence="9">
        <text>L-threonyl-[protein] + ATP = O-phospho-L-threonyl-[protein] + ADP + H(+)</text>
        <dbReference type="Rhea" id="RHEA:46608"/>
        <dbReference type="Rhea" id="RHEA-COMP:11060"/>
        <dbReference type="Rhea" id="RHEA-COMP:11605"/>
        <dbReference type="ChEBI" id="CHEBI:15378"/>
        <dbReference type="ChEBI" id="CHEBI:30013"/>
        <dbReference type="ChEBI" id="CHEBI:30616"/>
        <dbReference type="ChEBI" id="CHEBI:61977"/>
        <dbReference type="ChEBI" id="CHEBI:456216"/>
        <dbReference type="EC" id="2.7.12.1"/>
    </reaction>
</comment>
<evidence type="ECO:0000256" key="3">
    <source>
        <dbReference type="ARBA" id="ARBA00022527"/>
    </source>
</evidence>
<dbReference type="GO" id="GO:0005524">
    <property type="term" value="F:ATP binding"/>
    <property type="evidence" value="ECO:0007669"/>
    <property type="project" value="UniProtKB-UniRule"/>
</dbReference>